<protein>
    <submittedName>
        <fullName evidence="1">DUF4262 domain-containing protein</fullName>
    </submittedName>
</protein>
<dbReference type="Proteomes" id="UP001589783">
    <property type="component" value="Unassembled WGS sequence"/>
</dbReference>
<sequence length="158" mass="17069">MCEFDPRCQGSDNVVQDALARITAGGWAVTGVYGDETGPPLTYSTGLVEFDRPELLIYGLDPELAIPLLNRAAELAIADAGLLGHPYLDGVLRPPYRMATLPAMHTDDLAVTRVLYGPDFRAVQLIWPDAQGRYPWDRGYAISPDAQPLAGVPHPLAG</sequence>
<proteinExistence type="predicted"/>
<evidence type="ECO:0000313" key="1">
    <source>
        <dbReference type="EMBL" id="MFC0316025.1"/>
    </source>
</evidence>
<dbReference type="InterPro" id="IPR025358">
    <property type="entry name" value="DUF4262"/>
</dbReference>
<organism evidence="1 2">
    <name type="scientific">Gordonia phosphorivorans</name>
    <dbReference type="NCBI Taxonomy" id="1056982"/>
    <lineage>
        <taxon>Bacteria</taxon>
        <taxon>Bacillati</taxon>
        <taxon>Actinomycetota</taxon>
        <taxon>Actinomycetes</taxon>
        <taxon>Mycobacteriales</taxon>
        <taxon>Gordoniaceae</taxon>
        <taxon>Gordonia</taxon>
    </lineage>
</organism>
<name>A0ABV6HAX3_9ACTN</name>
<comment type="caution">
    <text evidence="1">The sequence shown here is derived from an EMBL/GenBank/DDBJ whole genome shotgun (WGS) entry which is preliminary data.</text>
</comment>
<accession>A0ABV6HAX3</accession>
<evidence type="ECO:0000313" key="2">
    <source>
        <dbReference type="Proteomes" id="UP001589783"/>
    </source>
</evidence>
<reference evidence="1 2" key="1">
    <citation type="submission" date="2024-09" db="EMBL/GenBank/DDBJ databases">
        <authorList>
            <person name="Sun Q."/>
            <person name="Mori K."/>
        </authorList>
    </citation>
    <scope>NUCLEOTIDE SEQUENCE [LARGE SCALE GENOMIC DNA]</scope>
    <source>
        <strain evidence="1 2">CCM 7957</strain>
    </source>
</reference>
<dbReference type="Pfam" id="PF14081">
    <property type="entry name" value="DUF4262"/>
    <property type="match status" value="1"/>
</dbReference>
<dbReference type="EMBL" id="JBHLWV010000026">
    <property type="protein sequence ID" value="MFC0316025.1"/>
    <property type="molecule type" value="Genomic_DNA"/>
</dbReference>
<dbReference type="RefSeq" id="WP_382365305.1">
    <property type="nucleotide sequence ID" value="NZ_JBHLWV010000026.1"/>
</dbReference>
<keyword evidence="2" id="KW-1185">Reference proteome</keyword>
<gene>
    <name evidence="1" type="ORF">ACFFJD_14320</name>
</gene>